<dbReference type="Proteomes" id="UP000826725">
    <property type="component" value="Chromosome"/>
</dbReference>
<name>A0A8D5FL86_9BACT</name>
<sequence length="151" mass="17211">MNNNASNLLKKINYIEAEIDIQKQILYSVSSTDKEEIEKILRVIAGKKDEIAELRNKIKVIDPDEYNRIKMFEKAVQDFRKLAAKTPFQSISSQNTDEPCILSLHNGSSINCLVKACDENGNWTIITFDGEIRQFKQSEVAEEPEPPVISH</sequence>
<reference evidence="1" key="1">
    <citation type="submission" date="2020-09" db="EMBL/GenBank/DDBJ databases">
        <title>Desulfogranum mesoprofundum gen. nov., sp. nov., a novel mesophilic, sulfate-reducing chemolithoautotroph isolated from a deep-sea hydrothermal vent chimney in the Suiyo Seamount.</title>
        <authorList>
            <person name="Hashimoto Y."/>
            <person name="Nakagawa S."/>
        </authorList>
    </citation>
    <scope>NUCLEOTIDE SEQUENCE</scope>
    <source>
        <strain evidence="1">KT2</strain>
    </source>
</reference>
<evidence type="ECO:0000313" key="2">
    <source>
        <dbReference type="Proteomes" id="UP000826725"/>
    </source>
</evidence>
<dbReference type="RefSeq" id="WP_228857122.1">
    <property type="nucleotide sequence ID" value="NZ_AP024086.1"/>
</dbReference>
<evidence type="ECO:0000313" key="1">
    <source>
        <dbReference type="EMBL" id="BCL61058.1"/>
    </source>
</evidence>
<protein>
    <submittedName>
        <fullName evidence="1">Uncharacterized protein</fullName>
    </submittedName>
</protein>
<accession>A0A8D5FL86</accession>
<gene>
    <name evidence="1" type="ORF">DGMP_17510</name>
</gene>
<dbReference type="EMBL" id="AP024086">
    <property type="protein sequence ID" value="BCL61058.1"/>
    <property type="molecule type" value="Genomic_DNA"/>
</dbReference>
<dbReference type="KEGG" id="dbk:DGMP_17510"/>
<keyword evidence="2" id="KW-1185">Reference proteome</keyword>
<organism evidence="1 2">
    <name type="scientific">Desulfomarina profundi</name>
    <dbReference type="NCBI Taxonomy" id="2772557"/>
    <lineage>
        <taxon>Bacteria</taxon>
        <taxon>Pseudomonadati</taxon>
        <taxon>Thermodesulfobacteriota</taxon>
        <taxon>Desulfobulbia</taxon>
        <taxon>Desulfobulbales</taxon>
        <taxon>Desulfobulbaceae</taxon>
        <taxon>Desulfomarina</taxon>
    </lineage>
</organism>
<proteinExistence type="predicted"/>
<dbReference type="AlphaFoldDB" id="A0A8D5FL86"/>